<evidence type="ECO:0000313" key="1">
    <source>
        <dbReference type="EMBL" id="BAQ22138.1"/>
    </source>
</evidence>
<dbReference type="AlphaFoldDB" id="A0A0B6VM44"/>
<geneLocation type="plasmid" evidence="1">
    <name>p11663</name>
</geneLocation>
<evidence type="ECO:0008006" key="2">
    <source>
        <dbReference type="Google" id="ProtNLM"/>
    </source>
</evidence>
<proteinExistence type="predicted"/>
<dbReference type="EMBL" id="AP014611">
    <property type="protein sequence ID" value="BAQ22138.1"/>
    <property type="molecule type" value="Genomic_DNA"/>
</dbReference>
<reference evidence="1" key="1">
    <citation type="submission" date="2014-06" db="EMBL/GenBank/DDBJ databases">
        <title>Sequence and analysis of p11663 plasmid from Serratia marcescens.</title>
        <authorList>
            <person name="Jin W."/>
            <person name="Wachino J."/>
            <person name="Arakawa Y."/>
        </authorList>
    </citation>
    <scope>NUCLEOTIDE SEQUENCE</scope>
    <source>
        <strain evidence="1">11663</strain>
        <plasmid evidence="1">p11663</plasmid>
    </source>
</reference>
<organism evidence="1">
    <name type="scientific">Serratia marcescens</name>
    <dbReference type="NCBI Taxonomy" id="615"/>
    <lineage>
        <taxon>Bacteria</taxon>
        <taxon>Pseudomonadati</taxon>
        <taxon>Pseudomonadota</taxon>
        <taxon>Gammaproteobacteria</taxon>
        <taxon>Enterobacterales</taxon>
        <taxon>Yersiniaceae</taxon>
        <taxon>Serratia</taxon>
    </lineage>
</organism>
<name>A0A0B6VM44_SERMA</name>
<sequence length="137" mass="16351">MKSYLILLLVLLSINIYGQSIKYPSWIKGIWFNKYESNTKKFIFWKFENDSIFYSHGQLSFIKSKSTCLNKKYSNYIFLSKADTNLFHFVLIKGYDTIKYSFKLSNIHDKKLLKMTFESKVTHKKITSESCNLWLVR</sequence>
<keyword evidence="1" id="KW-0614">Plasmid</keyword>
<accession>A0A0B6VM44</accession>
<protein>
    <recommendedName>
        <fullName evidence="2">Lipocalin-like domain-containing protein</fullName>
    </recommendedName>
</protein>